<keyword evidence="5" id="KW-0560">Oxidoreductase</keyword>
<keyword evidence="3" id="KW-0001">2Fe-2S</keyword>
<evidence type="ECO:0000313" key="9">
    <source>
        <dbReference type="EMBL" id="MBC8751676.1"/>
    </source>
</evidence>
<comment type="similarity">
    <text evidence="2">Belongs to the bacterial ring-hydroxylating dioxygenase alpha subunit family.</text>
</comment>
<evidence type="ECO:0000256" key="7">
    <source>
        <dbReference type="ARBA" id="ARBA00023014"/>
    </source>
</evidence>
<evidence type="ECO:0000256" key="5">
    <source>
        <dbReference type="ARBA" id="ARBA00023002"/>
    </source>
</evidence>
<reference evidence="9 10" key="1">
    <citation type="submission" date="2019-09" db="EMBL/GenBank/DDBJ databases">
        <title>Paraburkholderia podalyriae sp. nov., A South African Podalyria-associated rhizobium.</title>
        <authorList>
            <person name="Mavima L."/>
            <person name="Beukes C.W."/>
            <person name="Palmer M."/>
            <person name="De Meyer S.E."/>
            <person name="James E.K."/>
            <person name="Maluk M."/>
            <person name="Avontuur J.R."/>
            <person name="Chan W.Y."/>
            <person name="Venter S.N."/>
            <person name="Steenkamp E.T."/>
        </authorList>
    </citation>
    <scope>NUCLEOTIDE SEQUENCE [LARGE SCALE GENOMIC DNA]</scope>
    <source>
        <strain evidence="9 10">WC7.3b</strain>
    </source>
</reference>
<evidence type="ECO:0000256" key="4">
    <source>
        <dbReference type="ARBA" id="ARBA00022723"/>
    </source>
</evidence>
<dbReference type="CDD" id="cd03469">
    <property type="entry name" value="Rieske_RO_Alpha_N"/>
    <property type="match status" value="1"/>
</dbReference>
<comment type="caution">
    <text evidence="9">The sequence shown here is derived from an EMBL/GenBank/DDBJ whole genome shotgun (WGS) entry which is preliminary data.</text>
</comment>
<dbReference type="InterPro" id="IPR017941">
    <property type="entry name" value="Rieske_2Fe-2S"/>
</dbReference>
<organism evidence="9 10">
    <name type="scientific">Paraburkholderia podalyriae</name>
    <dbReference type="NCBI Taxonomy" id="1938811"/>
    <lineage>
        <taxon>Bacteria</taxon>
        <taxon>Pseudomonadati</taxon>
        <taxon>Pseudomonadota</taxon>
        <taxon>Betaproteobacteria</taxon>
        <taxon>Burkholderiales</taxon>
        <taxon>Burkholderiaceae</taxon>
        <taxon>Paraburkholderia</taxon>
    </lineage>
</organism>
<dbReference type="SUPFAM" id="SSF50022">
    <property type="entry name" value="ISP domain"/>
    <property type="match status" value="1"/>
</dbReference>
<dbReference type="Proteomes" id="UP000736373">
    <property type="component" value="Unassembled WGS sequence"/>
</dbReference>
<keyword evidence="4" id="KW-0479">Metal-binding</keyword>
<dbReference type="Gene3D" id="3.90.380.10">
    <property type="entry name" value="Naphthalene 1,2-dioxygenase Alpha Subunit, Chain A, domain 1"/>
    <property type="match status" value="1"/>
</dbReference>
<name>A0ABR7PZF9_9BURK</name>
<dbReference type="InterPro" id="IPR036922">
    <property type="entry name" value="Rieske_2Fe-2S_sf"/>
</dbReference>
<comment type="cofactor">
    <cofactor evidence="1">
        <name>Fe cation</name>
        <dbReference type="ChEBI" id="CHEBI:24875"/>
    </cofactor>
</comment>
<accession>A0ABR7PZF9</accession>
<feature type="domain" description="Rieske" evidence="8">
    <location>
        <begin position="60"/>
        <end position="168"/>
    </location>
</feature>
<keyword evidence="6" id="KW-0408">Iron</keyword>
<dbReference type="Pfam" id="PF00355">
    <property type="entry name" value="Rieske"/>
    <property type="match status" value="1"/>
</dbReference>
<keyword evidence="9" id="KW-0223">Dioxygenase</keyword>
<evidence type="ECO:0000313" key="10">
    <source>
        <dbReference type="Proteomes" id="UP000736373"/>
    </source>
</evidence>
<dbReference type="PRINTS" id="PR00090">
    <property type="entry name" value="RNGDIOXGNASE"/>
</dbReference>
<dbReference type="SUPFAM" id="SSF55961">
    <property type="entry name" value="Bet v1-like"/>
    <property type="match status" value="1"/>
</dbReference>
<evidence type="ECO:0000256" key="6">
    <source>
        <dbReference type="ARBA" id="ARBA00023004"/>
    </source>
</evidence>
<gene>
    <name evidence="9" type="ORF">F6X42_35770</name>
</gene>
<dbReference type="RefSeq" id="WP_187638587.1">
    <property type="nucleotide sequence ID" value="NZ_VZQQ01000063.1"/>
</dbReference>
<protein>
    <submittedName>
        <fullName evidence="9">Aromatic ring-hydroxylating dioxygenase subunit alpha</fullName>
    </submittedName>
</protein>
<evidence type="ECO:0000256" key="1">
    <source>
        <dbReference type="ARBA" id="ARBA00001962"/>
    </source>
</evidence>
<sequence length="422" mass="47503">MPHQPIMFQKPFKAEGSQGFRQNLSELLANQQSGLTLQQPFYNSPEIYRLEVENLLMNRWHCVGHVSSIPKAGDYFLFEFDSESVIVVRGENGEVHAHANVCRHRGSRICSKQSGHANGGVLVCPYHAWVYKLDGSLRNARMMPPEFDSGSHGLKPVNVEVAEGLIFLNLSDEPREFSVVAEMLSATAGKFGWGDAKVIHEERYSIDANWKLALENQVECYHCGPSHPEFSRVHSQGRPNTEQITEQTRAARGEHGIDISPIDKWAERETRGEEAVFVERHGMFNNALTASDGGQPVAPLMGNASGYDGLFTIMYVGQLNHFLAYSDYGAIFRYTPRSVTQTDFHVTWLVRGDAKEGVDFDKEKVTWLWRITAAADKRIVEENQIGVNSRFYTPGPYADPIEAKTQRFIDWYLSEMSLAAQA</sequence>
<dbReference type="GO" id="GO:0051213">
    <property type="term" value="F:dioxygenase activity"/>
    <property type="evidence" value="ECO:0007669"/>
    <property type="project" value="UniProtKB-KW"/>
</dbReference>
<dbReference type="PROSITE" id="PS51296">
    <property type="entry name" value="RIESKE"/>
    <property type="match status" value="1"/>
</dbReference>
<evidence type="ECO:0000256" key="2">
    <source>
        <dbReference type="ARBA" id="ARBA00008751"/>
    </source>
</evidence>
<dbReference type="Pfam" id="PF00848">
    <property type="entry name" value="Ring_hydroxyl_A"/>
    <property type="match status" value="1"/>
</dbReference>
<dbReference type="Gene3D" id="2.102.10.10">
    <property type="entry name" value="Rieske [2Fe-2S] iron-sulphur domain"/>
    <property type="match status" value="1"/>
</dbReference>
<keyword evidence="7" id="KW-0411">Iron-sulfur</keyword>
<evidence type="ECO:0000259" key="8">
    <source>
        <dbReference type="PROSITE" id="PS51296"/>
    </source>
</evidence>
<proteinExistence type="inferred from homology"/>
<dbReference type="PANTHER" id="PTHR43756:SF5">
    <property type="entry name" value="CHOLINE MONOOXYGENASE, CHLOROPLASTIC"/>
    <property type="match status" value="1"/>
</dbReference>
<dbReference type="EMBL" id="VZQQ01000063">
    <property type="protein sequence ID" value="MBC8751676.1"/>
    <property type="molecule type" value="Genomic_DNA"/>
</dbReference>
<keyword evidence="10" id="KW-1185">Reference proteome</keyword>
<dbReference type="InterPro" id="IPR001663">
    <property type="entry name" value="Rng_hydr_dOase-A"/>
</dbReference>
<evidence type="ECO:0000256" key="3">
    <source>
        <dbReference type="ARBA" id="ARBA00022714"/>
    </source>
</evidence>
<dbReference type="InterPro" id="IPR015879">
    <property type="entry name" value="Ring_hydroxy_dOase_asu_C_dom"/>
</dbReference>
<dbReference type="PANTHER" id="PTHR43756">
    <property type="entry name" value="CHOLINE MONOOXYGENASE, CHLOROPLASTIC"/>
    <property type="match status" value="1"/>
</dbReference>